<dbReference type="GO" id="GO:0005789">
    <property type="term" value="C:endoplasmic reticulum membrane"/>
    <property type="evidence" value="ECO:0007669"/>
    <property type="project" value="TreeGrafter"/>
</dbReference>
<dbReference type="PANTHER" id="PTHR28022:SF1">
    <property type="entry name" value="GPI MANNOSYLTRANSFERASE 2 SUBUNIT PGA1"/>
    <property type="match status" value="1"/>
</dbReference>
<dbReference type="GO" id="GO:0031501">
    <property type="term" value="C:mannosyltransferase complex"/>
    <property type="evidence" value="ECO:0007669"/>
    <property type="project" value="TreeGrafter"/>
</dbReference>
<accession>A0A0C3FX86</accession>
<name>A0A0C3FX86_PILCF</name>
<dbReference type="InterPro" id="IPR019433">
    <property type="entry name" value="GPI_ManTrfase_II_coact_Pga1"/>
</dbReference>
<dbReference type="PANTHER" id="PTHR28022">
    <property type="entry name" value="GPI MANNOSYLTRANSFERASE 2 SUBUNIT PGA1"/>
    <property type="match status" value="1"/>
</dbReference>
<evidence type="ECO:0000256" key="1">
    <source>
        <dbReference type="SAM" id="Phobius"/>
    </source>
</evidence>
<sequence length="239" mass="27079">MFGLTFFYYIILSIVLWTTIVNANTEIRNFEVTEQQEIIIPQISKWPTLFPGKNEGEMALQMAPAETSLDNMSPNAAVWNPKSYPHEIWVVLDLDHEEWKKYSKFTLRLSWPASLPASFFMQIYTPESLFGELPKSLQTSITEINKDTPEARITRRMFAHIRVVDETGGISATTAPQHVTFRVILEPLIMGVLPASVQPTVLAIVLVASLAALAVPWINRYLERLARNAMEETTKAKAE</sequence>
<keyword evidence="1" id="KW-0472">Membrane</keyword>
<dbReference type="STRING" id="765440.A0A0C3FX86"/>
<gene>
    <name evidence="2" type="ORF">PILCRDRAFT_813856</name>
</gene>
<dbReference type="OrthoDB" id="3360032at2759"/>
<evidence type="ECO:0000313" key="3">
    <source>
        <dbReference type="Proteomes" id="UP000054166"/>
    </source>
</evidence>
<keyword evidence="1" id="KW-1133">Transmembrane helix</keyword>
<dbReference type="Proteomes" id="UP000054166">
    <property type="component" value="Unassembled WGS sequence"/>
</dbReference>
<feature type="transmembrane region" description="Helical" evidence="1">
    <location>
        <begin position="200"/>
        <end position="218"/>
    </location>
</feature>
<evidence type="ECO:0000313" key="2">
    <source>
        <dbReference type="EMBL" id="KIM88865.1"/>
    </source>
</evidence>
<organism evidence="2 3">
    <name type="scientific">Piloderma croceum (strain F 1598)</name>
    <dbReference type="NCBI Taxonomy" id="765440"/>
    <lineage>
        <taxon>Eukaryota</taxon>
        <taxon>Fungi</taxon>
        <taxon>Dikarya</taxon>
        <taxon>Basidiomycota</taxon>
        <taxon>Agaricomycotina</taxon>
        <taxon>Agaricomycetes</taxon>
        <taxon>Agaricomycetidae</taxon>
        <taxon>Atheliales</taxon>
        <taxon>Atheliaceae</taxon>
        <taxon>Piloderma</taxon>
    </lineage>
</organism>
<proteinExistence type="predicted"/>
<protein>
    <submittedName>
        <fullName evidence="2">Uncharacterized protein</fullName>
    </submittedName>
</protein>
<dbReference type="HOGENOM" id="CLU_099928_0_0_1"/>
<dbReference type="EMBL" id="KN832976">
    <property type="protein sequence ID" value="KIM88865.1"/>
    <property type="molecule type" value="Genomic_DNA"/>
</dbReference>
<reference evidence="3" key="2">
    <citation type="submission" date="2015-01" db="EMBL/GenBank/DDBJ databases">
        <title>Evolutionary Origins and Diversification of the Mycorrhizal Mutualists.</title>
        <authorList>
            <consortium name="DOE Joint Genome Institute"/>
            <consortium name="Mycorrhizal Genomics Consortium"/>
            <person name="Kohler A."/>
            <person name="Kuo A."/>
            <person name="Nagy L.G."/>
            <person name="Floudas D."/>
            <person name="Copeland A."/>
            <person name="Barry K.W."/>
            <person name="Cichocki N."/>
            <person name="Veneault-Fourrey C."/>
            <person name="LaButti K."/>
            <person name="Lindquist E.A."/>
            <person name="Lipzen A."/>
            <person name="Lundell T."/>
            <person name="Morin E."/>
            <person name="Murat C."/>
            <person name="Riley R."/>
            <person name="Ohm R."/>
            <person name="Sun H."/>
            <person name="Tunlid A."/>
            <person name="Henrissat B."/>
            <person name="Grigoriev I.V."/>
            <person name="Hibbett D.S."/>
            <person name="Martin F."/>
        </authorList>
    </citation>
    <scope>NUCLEOTIDE SEQUENCE [LARGE SCALE GENOMIC DNA]</scope>
    <source>
        <strain evidence="3">F 1598</strain>
    </source>
</reference>
<keyword evidence="3" id="KW-1185">Reference proteome</keyword>
<reference evidence="2 3" key="1">
    <citation type="submission" date="2014-04" db="EMBL/GenBank/DDBJ databases">
        <authorList>
            <consortium name="DOE Joint Genome Institute"/>
            <person name="Kuo A."/>
            <person name="Tarkka M."/>
            <person name="Buscot F."/>
            <person name="Kohler A."/>
            <person name="Nagy L.G."/>
            <person name="Floudas D."/>
            <person name="Copeland A."/>
            <person name="Barry K.W."/>
            <person name="Cichocki N."/>
            <person name="Veneault-Fourrey C."/>
            <person name="LaButti K."/>
            <person name="Lindquist E.A."/>
            <person name="Lipzen A."/>
            <person name="Lundell T."/>
            <person name="Morin E."/>
            <person name="Murat C."/>
            <person name="Sun H."/>
            <person name="Tunlid A."/>
            <person name="Henrissat B."/>
            <person name="Grigoriev I.V."/>
            <person name="Hibbett D.S."/>
            <person name="Martin F."/>
            <person name="Nordberg H.P."/>
            <person name="Cantor M.N."/>
            <person name="Hua S.X."/>
        </authorList>
    </citation>
    <scope>NUCLEOTIDE SEQUENCE [LARGE SCALE GENOMIC DNA]</scope>
    <source>
        <strain evidence="2 3">F 1598</strain>
    </source>
</reference>
<feature type="transmembrane region" description="Helical" evidence="1">
    <location>
        <begin position="6"/>
        <end position="23"/>
    </location>
</feature>
<dbReference type="AlphaFoldDB" id="A0A0C3FX86"/>
<dbReference type="GO" id="GO:0000030">
    <property type="term" value="F:mannosyltransferase activity"/>
    <property type="evidence" value="ECO:0007669"/>
    <property type="project" value="TreeGrafter"/>
</dbReference>
<dbReference type="InParanoid" id="A0A0C3FX86"/>
<keyword evidence="1" id="KW-0812">Transmembrane</keyword>
<dbReference type="GO" id="GO:0006506">
    <property type="term" value="P:GPI anchor biosynthetic process"/>
    <property type="evidence" value="ECO:0007669"/>
    <property type="project" value="TreeGrafter"/>
</dbReference>